<evidence type="ECO:0000256" key="6">
    <source>
        <dbReference type="ARBA" id="ARBA00023136"/>
    </source>
</evidence>
<dbReference type="PANTHER" id="PTHR30589">
    <property type="entry name" value="PROLIPOPROTEIN DIACYLGLYCERYL TRANSFERASE"/>
    <property type="match status" value="1"/>
</dbReference>
<dbReference type="KEGG" id="afx:JZ786_07100"/>
<dbReference type="InterPro" id="IPR001640">
    <property type="entry name" value="Lgt"/>
</dbReference>
<dbReference type="HAMAP" id="MF_01147">
    <property type="entry name" value="Lgt"/>
    <property type="match status" value="1"/>
</dbReference>
<dbReference type="GO" id="GO:0005886">
    <property type="term" value="C:plasma membrane"/>
    <property type="evidence" value="ECO:0007669"/>
    <property type="project" value="UniProtKB-SubCell"/>
</dbReference>
<name>A0A9X7Z8K7_9BACL</name>
<accession>A0A9X7Z8K7</accession>
<feature type="binding site" evidence="7">
    <location>
        <position position="132"/>
    </location>
    <ligand>
        <name>a 1,2-diacyl-sn-glycero-3-phospho-(1'-sn-glycerol)</name>
        <dbReference type="ChEBI" id="CHEBI:64716"/>
    </ligand>
</feature>
<organism evidence="8 9">
    <name type="scientific">Alicyclobacillus mengziensis</name>
    <dbReference type="NCBI Taxonomy" id="2931921"/>
    <lineage>
        <taxon>Bacteria</taxon>
        <taxon>Bacillati</taxon>
        <taxon>Bacillota</taxon>
        <taxon>Bacilli</taxon>
        <taxon>Bacillales</taxon>
        <taxon>Alicyclobacillaceae</taxon>
        <taxon>Alicyclobacillus</taxon>
    </lineage>
</organism>
<dbReference type="AlphaFoldDB" id="A0A9X7Z8K7"/>
<reference evidence="8 9" key="1">
    <citation type="submission" date="2021-02" db="EMBL/GenBank/DDBJ databases">
        <title>Alicyclobacillus curvatus sp. nov. and Alicyclobacillus mengziensis sp. nov., two acidophilic bacteria isolated from acid mine drainage.</title>
        <authorList>
            <person name="Huang Y."/>
        </authorList>
    </citation>
    <scope>NUCLEOTIDE SEQUENCE [LARGE SCALE GENOMIC DNA]</scope>
    <source>
        <strain evidence="8 9">S30H14</strain>
    </source>
</reference>
<comment type="subcellular location">
    <subcellularLocation>
        <location evidence="7">Cell membrane</location>
        <topology evidence="7">Multi-pass membrane protein</topology>
    </subcellularLocation>
</comment>
<dbReference type="PANTHER" id="PTHR30589:SF0">
    <property type="entry name" value="PHOSPHATIDYLGLYCEROL--PROLIPOPROTEIN DIACYLGLYCERYL TRANSFERASE"/>
    <property type="match status" value="1"/>
</dbReference>
<feature type="transmembrane region" description="Helical" evidence="7">
    <location>
        <begin position="227"/>
        <end position="251"/>
    </location>
</feature>
<comment type="function">
    <text evidence="7">Catalyzes the transfer of the diacylglyceryl group from phosphatidylglycerol to the sulfhydryl group of the N-terminal cysteine of a prolipoprotein, the first step in the formation of mature lipoproteins.</text>
</comment>
<proteinExistence type="inferred from homology"/>
<evidence type="ECO:0000256" key="1">
    <source>
        <dbReference type="ARBA" id="ARBA00007150"/>
    </source>
</evidence>
<protein>
    <recommendedName>
        <fullName evidence="7">Phosphatidylglycerol--prolipoprotein diacylglyceryl transferase</fullName>
        <ecNumber evidence="7">2.5.1.145</ecNumber>
    </recommendedName>
</protein>
<comment type="caution">
    <text evidence="7">Lacks conserved residue(s) required for the propagation of feature annotation.</text>
</comment>
<evidence type="ECO:0000256" key="7">
    <source>
        <dbReference type="HAMAP-Rule" id="MF_01147"/>
    </source>
</evidence>
<comment type="pathway">
    <text evidence="7">Protein modification; lipoprotein biosynthesis (diacylglyceryl transfer).</text>
</comment>
<evidence type="ECO:0000313" key="8">
    <source>
        <dbReference type="EMBL" id="QSO49727.1"/>
    </source>
</evidence>
<comment type="similarity">
    <text evidence="1 7">Belongs to the Lgt family.</text>
</comment>
<comment type="catalytic activity">
    <reaction evidence="7">
        <text>L-cysteinyl-[prolipoprotein] + a 1,2-diacyl-sn-glycero-3-phospho-(1'-sn-glycerol) = an S-1,2-diacyl-sn-glyceryl-L-cysteinyl-[prolipoprotein] + sn-glycerol 1-phosphate + H(+)</text>
        <dbReference type="Rhea" id="RHEA:56712"/>
        <dbReference type="Rhea" id="RHEA-COMP:14679"/>
        <dbReference type="Rhea" id="RHEA-COMP:14680"/>
        <dbReference type="ChEBI" id="CHEBI:15378"/>
        <dbReference type="ChEBI" id="CHEBI:29950"/>
        <dbReference type="ChEBI" id="CHEBI:57685"/>
        <dbReference type="ChEBI" id="CHEBI:64716"/>
        <dbReference type="ChEBI" id="CHEBI:140658"/>
        <dbReference type="EC" id="2.5.1.145"/>
    </reaction>
</comment>
<evidence type="ECO:0000256" key="2">
    <source>
        <dbReference type="ARBA" id="ARBA00022475"/>
    </source>
</evidence>
<evidence type="ECO:0000256" key="4">
    <source>
        <dbReference type="ARBA" id="ARBA00022692"/>
    </source>
</evidence>
<keyword evidence="2 7" id="KW-1003">Cell membrane</keyword>
<dbReference type="Pfam" id="PF01790">
    <property type="entry name" value="LGT"/>
    <property type="match status" value="1"/>
</dbReference>
<gene>
    <name evidence="7 8" type="primary">lgt</name>
    <name evidence="8" type="ORF">JZ786_07100</name>
</gene>
<dbReference type="NCBIfam" id="TIGR00544">
    <property type="entry name" value="lgt"/>
    <property type="match status" value="1"/>
</dbReference>
<feature type="transmembrane region" description="Helical" evidence="7">
    <location>
        <begin position="46"/>
        <end position="64"/>
    </location>
</feature>
<keyword evidence="6 7" id="KW-0472">Membrane</keyword>
<feature type="transmembrane region" description="Helical" evidence="7">
    <location>
        <begin position="15"/>
        <end position="34"/>
    </location>
</feature>
<keyword evidence="3 7" id="KW-0808">Transferase</keyword>
<dbReference type="GO" id="GO:0042158">
    <property type="term" value="P:lipoprotein biosynthetic process"/>
    <property type="evidence" value="ECO:0007669"/>
    <property type="project" value="UniProtKB-UniRule"/>
</dbReference>
<evidence type="ECO:0000256" key="5">
    <source>
        <dbReference type="ARBA" id="ARBA00022989"/>
    </source>
</evidence>
<sequence>MHQILFQLGHYTVRSYGLVVLLAIFLGTQVAITFARFTAKKFEEHIVPLTYTVVIAALIGARFWQVFFFEPSYYLRHPLDMFAIWQGGLGIQGGIVGGIIAGVWYCRHHKIPFWEIADLLAPAIIFGQGIGRIACLLNGDAFGSPTHSGFGLVYPPGTFAYSTYGSQPLWPAEVWEGQADMIIFAVLLTLLRMKLPTGVLFLTYNILYSTLRFGLEFLRGDSPRYLFSWTAAQWTSAGVIIVCLVIMGWIISRRNAKVMKRVVV</sequence>
<dbReference type="Proteomes" id="UP000663505">
    <property type="component" value="Chromosome"/>
</dbReference>
<keyword evidence="5 7" id="KW-1133">Transmembrane helix</keyword>
<evidence type="ECO:0000313" key="9">
    <source>
        <dbReference type="Proteomes" id="UP000663505"/>
    </source>
</evidence>
<feature type="transmembrane region" description="Helical" evidence="7">
    <location>
        <begin position="84"/>
        <end position="106"/>
    </location>
</feature>
<dbReference type="EMBL" id="CP071182">
    <property type="protein sequence ID" value="QSO49727.1"/>
    <property type="molecule type" value="Genomic_DNA"/>
</dbReference>
<keyword evidence="9" id="KW-1185">Reference proteome</keyword>
<dbReference type="EC" id="2.5.1.145" evidence="7"/>
<dbReference type="GO" id="GO:0008961">
    <property type="term" value="F:phosphatidylglycerol-prolipoprotein diacylglyceryl transferase activity"/>
    <property type="evidence" value="ECO:0007669"/>
    <property type="project" value="UniProtKB-UniRule"/>
</dbReference>
<keyword evidence="4 7" id="KW-0812">Transmembrane</keyword>
<evidence type="ECO:0000256" key="3">
    <source>
        <dbReference type="ARBA" id="ARBA00022679"/>
    </source>
</evidence>